<dbReference type="PANTHER" id="PTHR21646">
    <property type="entry name" value="UBIQUITIN CARBOXYL-TERMINAL HYDROLASE"/>
    <property type="match status" value="1"/>
</dbReference>
<keyword evidence="10" id="KW-1185">Reference proteome</keyword>
<dbReference type="SUPFAM" id="SSF54001">
    <property type="entry name" value="Cysteine proteinases"/>
    <property type="match status" value="1"/>
</dbReference>
<evidence type="ECO:0000256" key="4">
    <source>
        <dbReference type="ARBA" id="ARBA00022833"/>
    </source>
</evidence>
<dbReference type="InterPro" id="IPR001394">
    <property type="entry name" value="Peptidase_C19_UCH"/>
</dbReference>
<evidence type="ECO:0000313" key="9">
    <source>
        <dbReference type="EMBL" id="GFQ84296.1"/>
    </source>
</evidence>
<evidence type="ECO:0000256" key="6">
    <source>
        <dbReference type="SAM" id="MobiDB-lite"/>
    </source>
</evidence>
<dbReference type="AlphaFoldDB" id="A0A8X6FMW0"/>
<reference evidence="9" key="1">
    <citation type="submission" date="2020-07" db="EMBL/GenBank/DDBJ databases">
        <title>Multicomponent nature underlies the extraordinary mechanical properties of spider dragline silk.</title>
        <authorList>
            <person name="Kono N."/>
            <person name="Nakamura H."/>
            <person name="Mori M."/>
            <person name="Yoshida Y."/>
            <person name="Ohtoshi R."/>
            <person name="Malay A.D."/>
            <person name="Moran D.A.P."/>
            <person name="Tomita M."/>
            <person name="Numata K."/>
            <person name="Arakawa K."/>
        </authorList>
    </citation>
    <scope>NUCLEOTIDE SEQUENCE</scope>
</reference>
<accession>A0A8X6FMW0</accession>
<dbReference type="PROSITE" id="PS50235">
    <property type="entry name" value="USP_3"/>
    <property type="match status" value="1"/>
</dbReference>
<dbReference type="GO" id="GO:0004843">
    <property type="term" value="F:cysteine-type deubiquitinase activity"/>
    <property type="evidence" value="ECO:0007669"/>
    <property type="project" value="UniProtKB-EC"/>
</dbReference>
<protein>
    <recommendedName>
        <fullName evidence="2">ubiquitinyl hydrolase 1</fullName>
        <ecNumber evidence="2">3.4.19.12</ecNumber>
    </recommendedName>
</protein>
<dbReference type="Proteomes" id="UP000887116">
    <property type="component" value="Unassembled WGS sequence"/>
</dbReference>
<dbReference type="GO" id="GO:0016579">
    <property type="term" value="P:protein deubiquitination"/>
    <property type="evidence" value="ECO:0007669"/>
    <property type="project" value="InterPro"/>
</dbReference>
<evidence type="ECO:0000256" key="2">
    <source>
        <dbReference type="ARBA" id="ARBA00012759"/>
    </source>
</evidence>
<feature type="domain" description="RING-type" evidence="7">
    <location>
        <begin position="774"/>
        <end position="819"/>
    </location>
</feature>
<keyword evidence="9" id="KW-0378">Hydrolase</keyword>
<dbReference type="EC" id="3.4.19.12" evidence="2"/>
<organism evidence="9 10">
    <name type="scientific">Trichonephila clavata</name>
    <name type="common">Joro spider</name>
    <name type="synonym">Nephila clavata</name>
    <dbReference type="NCBI Taxonomy" id="2740835"/>
    <lineage>
        <taxon>Eukaryota</taxon>
        <taxon>Metazoa</taxon>
        <taxon>Ecdysozoa</taxon>
        <taxon>Arthropoda</taxon>
        <taxon>Chelicerata</taxon>
        <taxon>Arachnida</taxon>
        <taxon>Araneae</taxon>
        <taxon>Araneomorphae</taxon>
        <taxon>Entelegynae</taxon>
        <taxon>Araneoidea</taxon>
        <taxon>Nephilidae</taxon>
        <taxon>Trichonephila</taxon>
    </lineage>
</organism>
<keyword evidence="3 5" id="KW-0479">Metal-binding</keyword>
<keyword evidence="3 5" id="KW-0863">Zinc-finger</keyword>
<dbReference type="PROSITE" id="PS50089">
    <property type="entry name" value="ZF_RING_2"/>
    <property type="match status" value="1"/>
</dbReference>
<comment type="caution">
    <text evidence="9">The sequence shown here is derived from an EMBL/GenBank/DDBJ whole genome shotgun (WGS) entry which is preliminary data.</text>
</comment>
<evidence type="ECO:0000259" key="8">
    <source>
        <dbReference type="PROSITE" id="PS50235"/>
    </source>
</evidence>
<evidence type="ECO:0000259" key="7">
    <source>
        <dbReference type="PROSITE" id="PS50089"/>
    </source>
</evidence>
<name>A0A8X6FMW0_TRICU</name>
<dbReference type="GO" id="GO:0008270">
    <property type="term" value="F:zinc ion binding"/>
    <property type="evidence" value="ECO:0007669"/>
    <property type="project" value="UniProtKB-KW"/>
</dbReference>
<evidence type="ECO:0000313" key="10">
    <source>
        <dbReference type="Proteomes" id="UP000887116"/>
    </source>
</evidence>
<sequence length="1117" mass="126038">MCSDDEMINDKNMATDFTTLGNLEILNTCQDNVFNGSNVMMECFSDINNSPDPFDIPSIDNDDSVLPVYGPFAELDSQSSFETDVLDVNAVPGVCGLRNLGNTCFMNAGLQCLLNNKIFKSYFAETDMDSFVKGTLSYKFAELMKKIWSGSYSTLHLGEFKECFGDMYIQFRNFRQHDCQEFLALLLDTMHEELNSSNKGKIKARVEHSFASINNCKDFTSPEASRESEAITDCEKSMDVCDVKEFICKNIQMGESSTSKTSEPSTSKIQADSTSSIFDVKNSNSVVDVPGTVKMKPVPDSNAVIYERNTEKMADLLINNKKLDKILNKNELDVHCNSESQSNCDVKMKTVEKIEVNENIVEKNELAYKLNSVQKIPSLDDFVKTTKTLNTNVSVVEETNNLFKFDSEKFPKHESNRLQETVDNLGQIVDLGPKQGGVKRVKITNIIHEKHKILEKPSEQLASCTTLHKRLKIENADANLVSSLPEQEDTVDMEPVPGDESSEGSSQSSELYTINSDCQELLVADEIRRAYSDWDHYKALNQSIIVDTFHGQFRSSVVCSECSHNSITYEPFMYLPVFLPHTLERQLIITYVQNNGSAPIRYLVNVNKYDRILKIREAVQKLLDTPAEEIILAEVFENHISRILDENQSIRRVNDSTRSIYAFEVGKNSELISELSKNSSSDPLILTEALDLTDEENILKNNPNDSTIFDASPSCMVGRELDQTCDSYKNSSPALDEQNDKTIDFTSVISNTSNDISLQEEIPNFTGPIQFHTCAICLEELPSYRLSLHPNCECILCNTCIEVSCKHYGGVTFICPVCSTPVSPADDFVPLNRMGDYEFKISTIPIPIVTRHDTFQEGVLKEKVLIGHPGLLKLPSSLPASKLYEHVDRAIPFLSTYSLLLVDGQGMNCSRCLYNKHCSGCEITRVGDVKLHPGDNIAVRYIDLPSDSITSASFVVEHKSLQETRHKSELDIYDCLEYFSERESLDADSPWYCPVCRQNQQATKSLSVWKFPEVLIIYLKRFVFHNFVSIKVEDKVSYPLEGLDLSSYSSGPYTEDLIYDLQACVCHFGGVSAGHYTSYSKHVVTNEWYYFNDESVKKEAPNTDDCVNEYIFFYQKR</sequence>
<keyword evidence="4" id="KW-0862">Zinc</keyword>
<dbReference type="InterPro" id="IPR018200">
    <property type="entry name" value="USP_CS"/>
</dbReference>
<evidence type="ECO:0000256" key="3">
    <source>
        <dbReference type="ARBA" id="ARBA00022771"/>
    </source>
</evidence>
<dbReference type="InterPro" id="IPR001841">
    <property type="entry name" value="Znf_RING"/>
</dbReference>
<dbReference type="EMBL" id="BMAO01032748">
    <property type="protein sequence ID" value="GFQ84296.1"/>
    <property type="molecule type" value="Genomic_DNA"/>
</dbReference>
<dbReference type="InterPro" id="IPR038765">
    <property type="entry name" value="Papain-like_cys_pep_sf"/>
</dbReference>
<dbReference type="PROSITE" id="PS00972">
    <property type="entry name" value="USP_1"/>
    <property type="match status" value="1"/>
</dbReference>
<dbReference type="Pfam" id="PF00443">
    <property type="entry name" value="UCH"/>
    <property type="match status" value="2"/>
</dbReference>
<dbReference type="SUPFAM" id="SSF57850">
    <property type="entry name" value="RING/U-box"/>
    <property type="match status" value="1"/>
</dbReference>
<feature type="domain" description="USP" evidence="8">
    <location>
        <begin position="95"/>
        <end position="1117"/>
    </location>
</feature>
<evidence type="ECO:0000256" key="5">
    <source>
        <dbReference type="PROSITE-ProRule" id="PRU00175"/>
    </source>
</evidence>
<evidence type="ECO:0000256" key="1">
    <source>
        <dbReference type="ARBA" id="ARBA00000707"/>
    </source>
</evidence>
<dbReference type="OrthoDB" id="2248014at2759"/>
<comment type="catalytic activity">
    <reaction evidence="1">
        <text>Thiol-dependent hydrolysis of ester, thioester, amide, peptide and isopeptide bonds formed by the C-terminal Gly of ubiquitin (a 76-residue protein attached to proteins as an intracellular targeting signal).</text>
        <dbReference type="EC" id="3.4.19.12"/>
    </reaction>
</comment>
<gene>
    <name evidence="9" type="primary">USP15</name>
    <name evidence="9" type="ORF">TNCT_661921</name>
</gene>
<proteinExistence type="predicted"/>
<dbReference type="Gene3D" id="3.90.70.10">
    <property type="entry name" value="Cysteine proteinases"/>
    <property type="match status" value="3"/>
</dbReference>
<dbReference type="PANTHER" id="PTHR21646:SF35">
    <property type="match status" value="1"/>
</dbReference>
<feature type="region of interest" description="Disordered" evidence="6">
    <location>
        <begin position="482"/>
        <end position="510"/>
    </location>
</feature>
<dbReference type="InterPro" id="IPR050185">
    <property type="entry name" value="Ub_carboxyl-term_hydrolase"/>
</dbReference>
<dbReference type="InterPro" id="IPR028889">
    <property type="entry name" value="USP"/>
</dbReference>